<feature type="compositionally biased region" description="Polar residues" evidence="4">
    <location>
        <begin position="94"/>
        <end position="106"/>
    </location>
</feature>
<organism evidence="7 8">
    <name type="scientific">Massariosphaeria phaeospora</name>
    <dbReference type="NCBI Taxonomy" id="100035"/>
    <lineage>
        <taxon>Eukaryota</taxon>
        <taxon>Fungi</taxon>
        <taxon>Dikarya</taxon>
        <taxon>Ascomycota</taxon>
        <taxon>Pezizomycotina</taxon>
        <taxon>Dothideomycetes</taxon>
        <taxon>Pleosporomycetidae</taxon>
        <taxon>Pleosporales</taxon>
        <taxon>Pleosporales incertae sedis</taxon>
        <taxon>Massariosphaeria</taxon>
    </lineage>
</organism>
<dbReference type="InterPro" id="IPR009071">
    <property type="entry name" value="HMG_box_dom"/>
</dbReference>
<feature type="DNA-binding region" description="HMG box" evidence="3">
    <location>
        <begin position="122"/>
        <end position="188"/>
    </location>
</feature>
<evidence type="ECO:0000313" key="8">
    <source>
        <dbReference type="Proteomes" id="UP000481861"/>
    </source>
</evidence>
<dbReference type="InterPro" id="IPR013761">
    <property type="entry name" value="SAM/pointed_sf"/>
</dbReference>
<feature type="domain" description="SAM" evidence="5">
    <location>
        <begin position="1"/>
        <end position="47"/>
    </location>
</feature>
<dbReference type="GO" id="GO:0005634">
    <property type="term" value="C:nucleus"/>
    <property type="evidence" value="ECO:0007669"/>
    <property type="project" value="UniProtKB-UniRule"/>
</dbReference>
<dbReference type="OrthoDB" id="1919336at2759"/>
<dbReference type="Pfam" id="PF00536">
    <property type="entry name" value="SAM_1"/>
    <property type="match status" value="1"/>
</dbReference>
<dbReference type="EMBL" id="JAADJZ010000003">
    <property type="protein sequence ID" value="KAF2876118.1"/>
    <property type="molecule type" value="Genomic_DNA"/>
</dbReference>
<feature type="region of interest" description="Disordered" evidence="4">
    <location>
        <begin position="85"/>
        <end position="127"/>
    </location>
</feature>
<evidence type="ECO:0000259" key="6">
    <source>
        <dbReference type="PROSITE" id="PS50118"/>
    </source>
</evidence>
<dbReference type="PROSITE" id="PS50118">
    <property type="entry name" value="HMG_BOX_2"/>
    <property type="match status" value="1"/>
</dbReference>
<dbReference type="SMART" id="SM00454">
    <property type="entry name" value="SAM"/>
    <property type="match status" value="1"/>
</dbReference>
<dbReference type="InterPro" id="IPR051965">
    <property type="entry name" value="ChromReg_NeuronalGeneExpr"/>
</dbReference>
<dbReference type="Gene3D" id="1.10.150.50">
    <property type="entry name" value="Transcription Factor, Ets-1"/>
    <property type="match status" value="1"/>
</dbReference>
<sequence>MTDLGKRLERLGLSQYFESFKNEGFDTWETVLDITESDLNSLDVKLGHRRKLQRAIALSRGEPADRPLSISLKNGTTVDTAYRSDDSALESRETQPQASTGVASTSTKRKYRRHPKPDEHAPERPPSAYVIFSNQVREILKGQELSFTEIAKVVGERWQVLPADAREACERQANTAKEKYYADLAEYKKTSRYEVYQKYLEEFKAKHAAPLKVTEGKRSKLEAETRSAIRRNSSQEQERLPIRRVSSAYSDHYTILQQSEASSPTGPVRFPSAPSYPPKGTPPATYPSVLNSPRISDHYSPLSASPRSASLHKEAGFDTDANASTQGGHSAPLPLEYQPAYSQLSSTTLSLTNYGTRYTPVELPSRRSHREALRLPQLLHEESTISSDSGGPGPSLPSIYNVPVPQLEASKSLRVGVTPSPLDLPPLQQPPDYRNSSLAALLRAGELAREADEEAMERDKIP</sequence>
<accession>A0A7C8ME05</accession>
<evidence type="ECO:0000256" key="2">
    <source>
        <dbReference type="ARBA" id="ARBA00023242"/>
    </source>
</evidence>
<reference evidence="7 8" key="1">
    <citation type="submission" date="2020-01" db="EMBL/GenBank/DDBJ databases">
        <authorList>
            <consortium name="DOE Joint Genome Institute"/>
            <person name="Haridas S."/>
            <person name="Albert R."/>
            <person name="Binder M."/>
            <person name="Bloem J."/>
            <person name="Labutti K."/>
            <person name="Salamov A."/>
            <person name="Andreopoulos B."/>
            <person name="Baker S.E."/>
            <person name="Barry K."/>
            <person name="Bills G."/>
            <person name="Bluhm B.H."/>
            <person name="Cannon C."/>
            <person name="Castanera R."/>
            <person name="Culley D.E."/>
            <person name="Daum C."/>
            <person name="Ezra D."/>
            <person name="Gonzalez J.B."/>
            <person name="Henrissat B."/>
            <person name="Kuo A."/>
            <person name="Liang C."/>
            <person name="Lipzen A."/>
            <person name="Lutzoni F."/>
            <person name="Magnuson J."/>
            <person name="Mondo S."/>
            <person name="Nolan M."/>
            <person name="Ohm R."/>
            <person name="Pangilinan J."/>
            <person name="Park H.-J.H."/>
            <person name="Ramirez L."/>
            <person name="Alfaro M."/>
            <person name="Sun H."/>
            <person name="Tritt A."/>
            <person name="Yoshinaga Y."/>
            <person name="Zwiers L.-H.L."/>
            <person name="Turgeon B.G."/>
            <person name="Goodwin S.B."/>
            <person name="Spatafora J.W."/>
            <person name="Crous P.W."/>
            <person name="Grigoriev I.V."/>
        </authorList>
    </citation>
    <scope>NUCLEOTIDE SEQUENCE [LARGE SCALE GENOMIC DNA]</scope>
    <source>
        <strain evidence="7 8">CBS 611.86</strain>
    </source>
</reference>
<feature type="compositionally biased region" description="Basic and acidic residues" evidence="4">
    <location>
        <begin position="218"/>
        <end position="227"/>
    </location>
</feature>
<proteinExistence type="predicted"/>
<dbReference type="InterPro" id="IPR001660">
    <property type="entry name" value="SAM"/>
</dbReference>
<evidence type="ECO:0008006" key="9">
    <source>
        <dbReference type="Google" id="ProtNLM"/>
    </source>
</evidence>
<name>A0A7C8ME05_9PLEO</name>
<dbReference type="Gene3D" id="1.10.30.10">
    <property type="entry name" value="High mobility group box domain"/>
    <property type="match status" value="1"/>
</dbReference>
<dbReference type="SUPFAM" id="SSF47095">
    <property type="entry name" value="HMG-box"/>
    <property type="match status" value="1"/>
</dbReference>
<comment type="caution">
    <text evidence="7">The sequence shown here is derived from an EMBL/GenBank/DDBJ whole genome shotgun (WGS) entry which is preliminary data.</text>
</comment>
<gene>
    <name evidence="7" type="ORF">BDV95DRAFT_602141</name>
</gene>
<dbReference type="SUPFAM" id="SSF47769">
    <property type="entry name" value="SAM/Pointed domain"/>
    <property type="match status" value="1"/>
</dbReference>
<feature type="compositionally biased region" description="Pro residues" evidence="4">
    <location>
        <begin position="274"/>
        <end position="285"/>
    </location>
</feature>
<keyword evidence="1 3" id="KW-0238">DNA-binding</keyword>
<dbReference type="GO" id="GO:0003677">
    <property type="term" value="F:DNA binding"/>
    <property type="evidence" value="ECO:0007669"/>
    <property type="project" value="UniProtKB-UniRule"/>
</dbReference>
<evidence type="ECO:0000256" key="4">
    <source>
        <dbReference type="SAM" id="MobiDB-lite"/>
    </source>
</evidence>
<feature type="domain" description="HMG box" evidence="6">
    <location>
        <begin position="122"/>
        <end position="188"/>
    </location>
</feature>
<dbReference type="PANTHER" id="PTHR46040:SF3">
    <property type="entry name" value="HIGH MOBILITY GROUP PROTEIN 2"/>
    <property type="match status" value="1"/>
</dbReference>
<keyword evidence="2 3" id="KW-0539">Nucleus</keyword>
<dbReference type="GO" id="GO:0010468">
    <property type="term" value="P:regulation of gene expression"/>
    <property type="evidence" value="ECO:0007669"/>
    <property type="project" value="TreeGrafter"/>
</dbReference>
<protein>
    <recommendedName>
        <fullName evidence="9">HMG box domain-containing protein</fullName>
    </recommendedName>
</protein>
<keyword evidence="8" id="KW-1185">Reference proteome</keyword>
<dbReference type="PANTHER" id="PTHR46040">
    <property type="entry name" value="HIGH MOBILITY GROUP PROTEIN 2"/>
    <property type="match status" value="1"/>
</dbReference>
<dbReference type="CDD" id="cd09487">
    <property type="entry name" value="SAM_superfamily"/>
    <property type="match status" value="1"/>
</dbReference>
<evidence type="ECO:0000256" key="3">
    <source>
        <dbReference type="PROSITE-ProRule" id="PRU00267"/>
    </source>
</evidence>
<evidence type="ECO:0000259" key="5">
    <source>
        <dbReference type="PROSITE" id="PS50105"/>
    </source>
</evidence>
<dbReference type="Pfam" id="PF00505">
    <property type="entry name" value="HMG_box"/>
    <property type="match status" value="1"/>
</dbReference>
<feature type="region of interest" description="Disordered" evidence="4">
    <location>
        <begin position="258"/>
        <end position="311"/>
    </location>
</feature>
<dbReference type="AlphaFoldDB" id="A0A7C8ME05"/>
<dbReference type="SMART" id="SM00398">
    <property type="entry name" value="HMG"/>
    <property type="match status" value="1"/>
</dbReference>
<feature type="region of interest" description="Disordered" evidence="4">
    <location>
        <begin position="414"/>
        <end position="433"/>
    </location>
</feature>
<feature type="compositionally biased region" description="Low complexity" evidence="4">
    <location>
        <begin position="300"/>
        <end position="309"/>
    </location>
</feature>
<dbReference type="InterPro" id="IPR036910">
    <property type="entry name" value="HMG_box_dom_sf"/>
</dbReference>
<feature type="region of interest" description="Disordered" evidence="4">
    <location>
        <begin position="218"/>
        <end position="244"/>
    </location>
</feature>
<evidence type="ECO:0000313" key="7">
    <source>
        <dbReference type="EMBL" id="KAF2876118.1"/>
    </source>
</evidence>
<dbReference type="PROSITE" id="PS50105">
    <property type="entry name" value="SAM_DOMAIN"/>
    <property type="match status" value="1"/>
</dbReference>
<dbReference type="Proteomes" id="UP000481861">
    <property type="component" value="Unassembled WGS sequence"/>
</dbReference>
<evidence type="ECO:0000256" key="1">
    <source>
        <dbReference type="ARBA" id="ARBA00023125"/>
    </source>
</evidence>